<evidence type="ECO:0000313" key="8">
    <source>
        <dbReference type="EMBL" id="MBC5752791.1"/>
    </source>
</evidence>
<organism evidence="8 9">
    <name type="scientific">Roseburia yibonii</name>
    <dbReference type="NCBI Taxonomy" id="2763063"/>
    <lineage>
        <taxon>Bacteria</taxon>
        <taxon>Bacillati</taxon>
        <taxon>Bacillota</taxon>
        <taxon>Clostridia</taxon>
        <taxon>Lachnospirales</taxon>
        <taxon>Lachnospiraceae</taxon>
        <taxon>Roseburia</taxon>
    </lineage>
</organism>
<keyword evidence="9" id="KW-1185">Reference proteome</keyword>
<name>A0ABR7I772_9FIRM</name>
<evidence type="ECO:0000256" key="2">
    <source>
        <dbReference type="ARBA" id="ARBA00009399"/>
    </source>
</evidence>
<evidence type="ECO:0000259" key="7">
    <source>
        <dbReference type="Pfam" id="PF04138"/>
    </source>
</evidence>
<feature type="domain" description="GtrA/DPMS transmembrane" evidence="7">
    <location>
        <begin position="44"/>
        <end position="162"/>
    </location>
</feature>
<feature type="transmembrane region" description="Helical" evidence="6">
    <location>
        <begin position="142"/>
        <end position="161"/>
    </location>
</feature>
<comment type="caution">
    <text evidence="8">The sequence shown here is derived from an EMBL/GenBank/DDBJ whole genome shotgun (WGS) entry which is preliminary data.</text>
</comment>
<accession>A0ABR7I772</accession>
<proteinExistence type="inferred from homology"/>
<feature type="transmembrane region" description="Helical" evidence="6">
    <location>
        <begin position="69"/>
        <end position="88"/>
    </location>
</feature>
<keyword evidence="5 6" id="KW-0472">Membrane</keyword>
<keyword evidence="4 6" id="KW-1133">Transmembrane helix</keyword>
<dbReference type="InterPro" id="IPR051401">
    <property type="entry name" value="GtrA_CellWall_Glycosyl"/>
</dbReference>
<evidence type="ECO:0000256" key="1">
    <source>
        <dbReference type="ARBA" id="ARBA00004141"/>
    </source>
</evidence>
<feature type="transmembrane region" description="Helical" evidence="6">
    <location>
        <begin position="6"/>
        <end position="27"/>
    </location>
</feature>
<sequence>MNGLGHKIWIILEQIAKTVLFWLFGLFKIKISDEQWEKFMQFVKFAFVGVGNFVISYGVYLFFLWIHSPWIVGSVAGFLISVLNSFYWNNKYVFKVESGEKRVWWRSLVKTYMSYAFSGLILTNILLFLWNNILSLPEFVGPILNLIITTPINFLLNKLWAFKANGKEKE</sequence>
<dbReference type="Pfam" id="PF04138">
    <property type="entry name" value="GtrA_DPMS_TM"/>
    <property type="match status" value="1"/>
</dbReference>
<dbReference type="InterPro" id="IPR007267">
    <property type="entry name" value="GtrA_DPMS_TM"/>
</dbReference>
<dbReference type="Proteomes" id="UP000621540">
    <property type="component" value="Unassembled WGS sequence"/>
</dbReference>
<dbReference type="PANTHER" id="PTHR38459:SF1">
    <property type="entry name" value="PROPHAGE BACTOPRENOL-LINKED GLUCOSE TRANSLOCASE HOMOLOG"/>
    <property type="match status" value="1"/>
</dbReference>
<feature type="transmembrane region" description="Helical" evidence="6">
    <location>
        <begin position="109"/>
        <end position="130"/>
    </location>
</feature>
<dbReference type="RefSeq" id="WP_186981490.1">
    <property type="nucleotide sequence ID" value="NZ_JACOQH010000001.1"/>
</dbReference>
<evidence type="ECO:0000256" key="3">
    <source>
        <dbReference type="ARBA" id="ARBA00022692"/>
    </source>
</evidence>
<keyword evidence="3 6" id="KW-0812">Transmembrane</keyword>
<evidence type="ECO:0000313" key="9">
    <source>
        <dbReference type="Proteomes" id="UP000621540"/>
    </source>
</evidence>
<dbReference type="EMBL" id="JACOQH010000001">
    <property type="protein sequence ID" value="MBC5752791.1"/>
    <property type="molecule type" value="Genomic_DNA"/>
</dbReference>
<comment type="similarity">
    <text evidence="2">Belongs to the GtrA family.</text>
</comment>
<protein>
    <submittedName>
        <fullName evidence="8">GtrA family protein</fullName>
    </submittedName>
</protein>
<gene>
    <name evidence="8" type="ORF">H8Z76_01910</name>
</gene>
<dbReference type="PANTHER" id="PTHR38459">
    <property type="entry name" value="PROPHAGE BACTOPRENOL-LINKED GLUCOSE TRANSLOCASE HOMOLOG"/>
    <property type="match status" value="1"/>
</dbReference>
<evidence type="ECO:0000256" key="5">
    <source>
        <dbReference type="ARBA" id="ARBA00023136"/>
    </source>
</evidence>
<feature type="transmembrane region" description="Helical" evidence="6">
    <location>
        <begin position="39"/>
        <end position="63"/>
    </location>
</feature>
<evidence type="ECO:0000256" key="4">
    <source>
        <dbReference type="ARBA" id="ARBA00022989"/>
    </source>
</evidence>
<evidence type="ECO:0000256" key="6">
    <source>
        <dbReference type="SAM" id="Phobius"/>
    </source>
</evidence>
<reference evidence="8 9" key="1">
    <citation type="submission" date="2020-08" db="EMBL/GenBank/DDBJ databases">
        <title>Genome public.</title>
        <authorList>
            <person name="Liu C."/>
            <person name="Sun Q."/>
        </authorList>
    </citation>
    <scope>NUCLEOTIDE SEQUENCE [LARGE SCALE GENOMIC DNA]</scope>
    <source>
        <strain evidence="8 9">BX0805</strain>
    </source>
</reference>
<comment type="subcellular location">
    <subcellularLocation>
        <location evidence="1">Membrane</location>
        <topology evidence="1">Multi-pass membrane protein</topology>
    </subcellularLocation>
</comment>